<dbReference type="AlphaFoldDB" id="D8U2S7"/>
<dbReference type="KEGG" id="vcn:VOLCADRAFT_93689"/>
<organism evidence="3">
    <name type="scientific">Volvox carteri f. nagariensis</name>
    <dbReference type="NCBI Taxonomy" id="3068"/>
    <lineage>
        <taxon>Eukaryota</taxon>
        <taxon>Viridiplantae</taxon>
        <taxon>Chlorophyta</taxon>
        <taxon>core chlorophytes</taxon>
        <taxon>Chlorophyceae</taxon>
        <taxon>CS clade</taxon>
        <taxon>Chlamydomonadales</taxon>
        <taxon>Volvocaceae</taxon>
        <taxon>Volvox</taxon>
    </lineage>
</organism>
<evidence type="ECO:0000313" key="2">
    <source>
        <dbReference type="EMBL" id="EFJ45953.1"/>
    </source>
</evidence>
<proteinExistence type="predicted"/>
<reference evidence="2 3" key="1">
    <citation type="journal article" date="2010" name="Science">
        <title>Genomic analysis of organismal complexity in the multicellular green alga Volvox carteri.</title>
        <authorList>
            <person name="Prochnik S.E."/>
            <person name="Umen J."/>
            <person name="Nedelcu A.M."/>
            <person name="Hallmann A."/>
            <person name="Miller S.M."/>
            <person name="Nishii I."/>
            <person name="Ferris P."/>
            <person name="Kuo A."/>
            <person name="Mitros T."/>
            <person name="Fritz-Laylin L.K."/>
            <person name="Hellsten U."/>
            <person name="Chapman J."/>
            <person name="Simakov O."/>
            <person name="Rensing S.A."/>
            <person name="Terry A."/>
            <person name="Pangilinan J."/>
            <person name="Kapitonov V."/>
            <person name="Jurka J."/>
            <person name="Salamov A."/>
            <person name="Shapiro H."/>
            <person name="Schmutz J."/>
            <person name="Grimwood J."/>
            <person name="Lindquist E."/>
            <person name="Lucas S."/>
            <person name="Grigoriev I.V."/>
            <person name="Schmitt R."/>
            <person name="Kirk D."/>
            <person name="Rokhsar D.S."/>
        </authorList>
    </citation>
    <scope>NUCLEOTIDE SEQUENCE [LARGE SCALE GENOMIC DNA]</scope>
    <source>
        <strain evidence="3">f. Nagariensis / Eve</strain>
    </source>
</reference>
<keyword evidence="1" id="KW-0812">Transmembrane</keyword>
<sequence length="172" mass="18103">MSCGTLTVLAIESVFLLLLLLRLLLLLLLLWGLGGLRGGRGVGVVLVPVAEPTGAKRLVTDGLHETLGLQTGRSGQRAAVVSAASRPGKEAEKSGAEGTGATNAFRVLSHFNWQLLSACSDGASQTQPSYQGRSPLLLQLPTTGSSNHHHHHHRLTASTCICPARTTRGCRI</sequence>
<gene>
    <name evidence="2" type="ORF">VOLCADRAFT_93689</name>
</gene>
<keyword evidence="3" id="KW-1185">Reference proteome</keyword>
<dbReference type="GeneID" id="9627843"/>
<keyword evidence="1" id="KW-0472">Membrane</keyword>
<protein>
    <submittedName>
        <fullName evidence="2">Uncharacterized protein</fullName>
    </submittedName>
</protein>
<keyword evidence="1" id="KW-1133">Transmembrane helix</keyword>
<dbReference type="InParanoid" id="D8U2S7"/>
<feature type="transmembrane region" description="Helical" evidence="1">
    <location>
        <begin position="6"/>
        <end position="31"/>
    </location>
</feature>
<evidence type="ECO:0000313" key="3">
    <source>
        <dbReference type="Proteomes" id="UP000001058"/>
    </source>
</evidence>
<accession>D8U2S7</accession>
<dbReference type="Proteomes" id="UP000001058">
    <property type="component" value="Unassembled WGS sequence"/>
</dbReference>
<dbReference type="RefSeq" id="XP_002953031.1">
    <property type="nucleotide sequence ID" value="XM_002952985.1"/>
</dbReference>
<name>D8U2S7_VOLCA</name>
<dbReference type="EMBL" id="GL378354">
    <property type="protein sequence ID" value="EFJ45953.1"/>
    <property type="molecule type" value="Genomic_DNA"/>
</dbReference>
<evidence type="ECO:0000256" key="1">
    <source>
        <dbReference type="SAM" id="Phobius"/>
    </source>
</evidence>